<sequence>MKRNDLSVGVYYHNLLKHFVLRSFQGFTKSLIMTILSEVGDRTFCVAAVICFYGFKILAMRHPRRSVLLGCLSSVIMMTVLSAALGWAAPNLISRKHAHNIATFLFFGFGLWSLWEAYNEDDDDNEELEQVEKELDARKGPKSTGAGSSSKADKDLKKQQKRSFLGHFLSPVFIKAFSVTFFGEWGDKSQLATIGLAADENTIGVILGGILGQALCTVAAVIGGKSLASRISERLVMIEIALFPS</sequence>
<name>A0ACC0CHP7_CATRO</name>
<accession>A0ACC0CHP7</accession>
<organism evidence="1 2">
    <name type="scientific">Catharanthus roseus</name>
    <name type="common">Madagascar periwinkle</name>
    <name type="synonym">Vinca rosea</name>
    <dbReference type="NCBI Taxonomy" id="4058"/>
    <lineage>
        <taxon>Eukaryota</taxon>
        <taxon>Viridiplantae</taxon>
        <taxon>Streptophyta</taxon>
        <taxon>Embryophyta</taxon>
        <taxon>Tracheophyta</taxon>
        <taxon>Spermatophyta</taxon>
        <taxon>Magnoliopsida</taxon>
        <taxon>eudicotyledons</taxon>
        <taxon>Gunneridae</taxon>
        <taxon>Pentapetalae</taxon>
        <taxon>asterids</taxon>
        <taxon>lamiids</taxon>
        <taxon>Gentianales</taxon>
        <taxon>Apocynaceae</taxon>
        <taxon>Rauvolfioideae</taxon>
        <taxon>Vinceae</taxon>
        <taxon>Catharanthinae</taxon>
        <taxon>Catharanthus</taxon>
    </lineage>
</organism>
<evidence type="ECO:0000313" key="2">
    <source>
        <dbReference type="Proteomes" id="UP001060085"/>
    </source>
</evidence>
<gene>
    <name evidence="1" type="ORF">M9H77_05494</name>
</gene>
<dbReference type="Proteomes" id="UP001060085">
    <property type="component" value="Linkage Group LG01"/>
</dbReference>
<protein>
    <submittedName>
        <fullName evidence="1">Uncharacterized protein</fullName>
    </submittedName>
</protein>
<proteinExistence type="predicted"/>
<dbReference type="EMBL" id="CM044701">
    <property type="protein sequence ID" value="KAI5684266.1"/>
    <property type="molecule type" value="Genomic_DNA"/>
</dbReference>
<reference evidence="2" key="1">
    <citation type="journal article" date="2023" name="Nat. Plants">
        <title>Single-cell RNA sequencing provides a high-resolution roadmap for understanding the multicellular compartmentation of specialized metabolism.</title>
        <authorList>
            <person name="Sun S."/>
            <person name="Shen X."/>
            <person name="Li Y."/>
            <person name="Li Y."/>
            <person name="Wang S."/>
            <person name="Li R."/>
            <person name="Zhang H."/>
            <person name="Shen G."/>
            <person name="Guo B."/>
            <person name="Wei J."/>
            <person name="Xu J."/>
            <person name="St-Pierre B."/>
            <person name="Chen S."/>
            <person name="Sun C."/>
        </authorList>
    </citation>
    <scope>NUCLEOTIDE SEQUENCE [LARGE SCALE GENOMIC DNA]</scope>
</reference>
<keyword evidence="2" id="KW-1185">Reference proteome</keyword>
<comment type="caution">
    <text evidence="1">The sequence shown here is derived from an EMBL/GenBank/DDBJ whole genome shotgun (WGS) entry which is preliminary data.</text>
</comment>
<evidence type="ECO:0000313" key="1">
    <source>
        <dbReference type="EMBL" id="KAI5684266.1"/>
    </source>
</evidence>